<accession>A0ABV9DGT0</accession>
<comment type="caution">
    <text evidence="7">The sequence shown here is derived from an EMBL/GenBank/DDBJ whole genome shotgun (WGS) entry which is preliminary data.</text>
</comment>
<dbReference type="InterPro" id="IPR036759">
    <property type="entry name" value="TPK_catalytic_sf"/>
</dbReference>
<dbReference type="NCBIfam" id="TIGR01378">
    <property type="entry name" value="thi_PPkinase"/>
    <property type="match status" value="1"/>
</dbReference>
<gene>
    <name evidence="7" type="ORF">ACFO3D_02440</name>
</gene>
<keyword evidence="8" id="KW-1185">Reference proteome</keyword>
<dbReference type="SMART" id="SM00983">
    <property type="entry name" value="TPK_B1_binding"/>
    <property type="match status" value="1"/>
</dbReference>
<evidence type="ECO:0000256" key="4">
    <source>
        <dbReference type="ARBA" id="ARBA00022840"/>
    </source>
</evidence>
<keyword evidence="4" id="KW-0067">ATP-binding</keyword>
<keyword evidence="2" id="KW-0547">Nucleotide-binding</keyword>
<proteinExistence type="predicted"/>
<sequence>MKRIAIVGNGPRKLIPDLRQYASFTDTWIGADRGALTVIENGISPAFAVGDFDSINEREKEVVRSNADSFTTYPSEKDQTDLEIALDKAISMDPQEIYLFGVTGGRLDHAMTNIQLLYLLLKKNVKGIIIDTQNRMELTEPGSHEVSRSETFPYISFVPLSKNVEGLTLQGFYYPLNDQSIMWGSTLCISNKLISNYGTFSYREGILLLIKSRDAVSHTIPV</sequence>
<dbReference type="EMBL" id="JBHSFU010000003">
    <property type="protein sequence ID" value="MFC4557068.1"/>
    <property type="molecule type" value="Genomic_DNA"/>
</dbReference>
<evidence type="ECO:0000256" key="5">
    <source>
        <dbReference type="NCBIfam" id="TIGR01378"/>
    </source>
</evidence>
<dbReference type="SUPFAM" id="SSF63862">
    <property type="entry name" value="Thiamin pyrophosphokinase, substrate-binding domain"/>
    <property type="match status" value="1"/>
</dbReference>
<dbReference type="InterPro" id="IPR007371">
    <property type="entry name" value="TPK_catalytic"/>
</dbReference>
<name>A0ABV9DGT0_9BACI</name>
<dbReference type="Gene3D" id="3.40.50.10240">
    <property type="entry name" value="Thiamin pyrophosphokinase, catalytic domain"/>
    <property type="match status" value="1"/>
</dbReference>
<dbReference type="PANTHER" id="PTHR41299">
    <property type="entry name" value="THIAMINE PYROPHOSPHOKINASE"/>
    <property type="match status" value="1"/>
</dbReference>
<dbReference type="CDD" id="cd07995">
    <property type="entry name" value="TPK"/>
    <property type="match status" value="1"/>
</dbReference>
<evidence type="ECO:0000259" key="6">
    <source>
        <dbReference type="SMART" id="SM00983"/>
    </source>
</evidence>
<evidence type="ECO:0000256" key="1">
    <source>
        <dbReference type="ARBA" id="ARBA00022679"/>
    </source>
</evidence>
<dbReference type="InterPro" id="IPR053149">
    <property type="entry name" value="TPK"/>
</dbReference>
<reference evidence="8" key="1">
    <citation type="journal article" date="2019" name="Int. J. Syst. Evol. Microbiol.">
        <title>The Global Catalogue of Microorganisms (GCM) 10K type strain sequencing project: providing services to taxonomists for standard genome sequencing and annotation.</title>
        <authorList>
            <consortium name="The Broad Institute Genomics Platform"/>
            <consortium name="The Broad Institute Genome Sequencing Center for Infectious Disease"/>
            <person name="Wu L."/>
            <person name="Ma J."/>
        </authorList>
    </citation>
    <scope>NUCLEOTIDE SEQUENCE [LARGE SCALE GENOMIC DNA]</scope>
    <source>
        <strain evidence="8">CGMCC 4.7426</strain>
    </source>
</reference>
<dbReference type="InterPro" id="IPR036371">
    <property type="entry name" value="TPK_B1-bd_sf"/>
</dbReference>
<dbReference type="InterPro" id="IPR006282">
    <property type="entry name" value="Thi_PPkinase"/>
</dbReference>
<dbReference type="Pfam" id="PF04263">
    <property type="entry name" value="TPK_catalytic"/>
    <property type="match status" value="1"/>
</dbReference>
<dbReference type="EC" id="2.7.6.2" evidence="5"/>
<evidence type="ECO:0000256" key="2">
    <source>
        <dbReference type="ARBA" id="ARBA00022741"/>
    </source>
</evidence>
<feature type="domain" description="Thiamin pyrophosphokinase thiamin-binding" evidence="6">
    <location>
        <begin position="142"/>
        <end position="208"/>
    </location>
</feature>
<dbReference type="PANTHER" id="PTHR41299:SF1">
    <property type="entry name" value="THIAMINE PYROPHOSPHOKINASE"/>
    <property type="match status" value="1"/>
</dbReference>
<organism evidence="7 8">
    <name type="scientific">Virgibacillus kekensis</name>
    <dbReference type="NCBI Taxonomy" id="202261"/>
    <lineage>
        <taxon>Bacteria</taxon>
        <taxon>Bacillati</taxon>
        <taxon>Bacillota</taxon>
        <taxon>Bacilli</taxon>
        <taxon>Bacillales</taxon>
        <taxon>Bacillaceae</taxon>
        <taxon>Virgibacillus</taxon>
    </lineage>
</organism>
<dbReference type="SUPFAM" id="SSF63999">
    <property type="entry name" value="Thiamin pyrophosphokinase, catalytic domain"/>
    <property type="match status" value="1"/>
</dbReference>
<dbReference type="RefSeq" id="WP_390293010.1">
    <property type="nucleotide sequence ID" value="NZ_JBHSFU010000003.1"/>
</dbReference>
<keyword evidence="3" id="KW-0418">Kinase</keyword>
<dbReference type="Pfam" id="PF04265">
    <property type="entry name" value="TPK_B1_binding"/>
    <property type="match status" value="1"/>
</dbReference>
<evidence type="ECO:0000313" key="8">
    <source>
        <dbReference type="Proteomes" id="UP001595989"/>
    </source>
</evidence>
<protein>
    <recommendedName>
        <fullName evidence="5">Thiamine diphosphokinase</fullName>
        <ecNumber evidence="5">2.7.6.2</ecNumber>
    </recommendedName>
</protein>
<dbReference type="InterPro" id="IPR007373">
    <property type="entry name" value="Thiamin_PyroPKinase_B1-bd"/>
</dbReference>
<evidence type="ECO:0000256" key="3">
    <source>
        <dbReference type="ARBA" id="ARBA00022777"/>
    </source>
</evidence>
<evidence type="ECO:0000313" key="7">
    <source>
        <dbReference type="EMBL" id="MFC4557068.1"/>
    </source>
</evidence>
<dbReference type="GO" id="GO:0004788">
    <property type="term" value="F:thiamine diphosphokinase activity"/>
    <property type="evidence" value="ECO:0007669"/>
    <property type="project" value="UniProtKB-EC"/>
</dbReference>
<dbReference type="Proteomes" id="UP001595989">
    <property type="component" value="Unassembled WGS sequence"/>
</dbReference>
<keyword evidence="1 7" id="KW-0808">Transferase</keyword>